<evidence type="ECO:0000313" key="3">
    <source>
        <dbReference type="Proteomes" id="UP001176940"/>
    </source>
</evidence>
<proteinExistence type="predicted"/>
<accession>A0ABN9M819</accession>
<name>A0ABN9M819_9NEOB</name>
<dbReference type="PROSITE" id="PS50010">
    <property type="entry name" value="DH_2"/>
    <property type="match status" value="1"/>
</dbReference>
<reference evidence="2" key="1">
    <citation type="submission" date="2023-07" db="EMBL/GenBank/DDBJ databases">
        <authorList>
            <person name="Stuckert A."/>
        </authorList>
    </citation>
    <scope>NUCLEOTIDE SEQUENCE</scope>
</reference>
<evidence type="ECO:0000259" key="1">
    <source>
        <dbReference type="PROSITE" id="PS50010"/>
    </source>
</evidence>
<gene>
    <name evidence="2" type="ORF">RIMI_LOCUS16454282</name>
</gene>
<dbReference type="PANTHER" id="PTHR12845:SF3">
    <property type="entry name" value="RHO GUANINE NUCLEOTIDE EXCHANGE FACTOR 16"/>
    <property type="match status" value="1"/>
</dbReference>
<dbReference type="SMART" id="SM00325">
    <property type="entry name" value="RhoGEF"/>
    <property type="match status" value="1"/>
</dbReference>
<dbReference type="SUPFAM" id="SSF48065">
    <property type="entry name" value="DBL homology domain (DH-domain)"/>
    <property type="match status" value="1"/>
</dbReference>
<comment type="caution">
    <text evidence="2">The sequence shown here is derived from an EMBL/GenBank/DDBJ whole genome shotgun (WGS) entry which is preliminary data.</text>
</comment>
<feature type="domain" description="DH" evidence="1">
    <location>
        <begin position="57"/>
        <end position="189"/>
    </location>
</feature>
<dbReference type="InterPro" id="IPR047271">
    <property type="entry name" value="Ephexin-like"/>
</dbReference>
<sequence length="271" mass="30335">MFTLVTGIVGRWRAVCVTALQRPNSDAAAIRIVVGIAAASLSVTTTYQPEKLGQDTVEADRLFFEDLEKRHKDNPFIHDISDIVENHASNHFQPYVIYCSNEMYQQRTLQRLITSNVTFKETLKQIEMKPECGGLPMFSFLILPMQRVTRLPLLMDTICQKTDSETPEYEACTRALKAISKGKHRVTKRRAALSNPMFTLVTSVKKQTVHTYIQLSVPCRLVPAMTAGRKVKAEHSHSGESPLCDSPLCCAFTFTLRPAVSAGTRRQGTDS</sequence>
<organism evidence="2 3">
    <name type="scientific">Ranitomeya imitator</name>
    <name type="common">mimic poison frog</name>
    <dbReference type="NCBI Taxonomy" id="111125"/>
    <lineage>
        <taxon>Eukaryota</taxon>
        <taxon>Metazoa</taxon>
        <taxon>Chordata</taxon>
        <taxon>Craniata</taxon>
        <taxon>Vertebrata</taxon>
        <taxon>Euteleostomi</taxon>
        <taxon>Amphibia</taxon>
        <taxon>Batrachia</taxon>
        <taxon>Anura</taxon>
        <taxon>Neobatrachia</taxon>
        <taxon>Hyloidea</taxon>
        <taxon>Dendrobatidae</taxon>
        <taxon>Dendrobatinae</taxon>
        <taxon>Ranitomeya</taxon>
    </lineage>
</organism>
<dbReference type="Pfam" id="PF00621">
    <property type="entry name" value="RhoGEF"/>
    <property type="match status" value="1"/>
</dbReference>
<dbReference type="InterPro" id="IPR035899">
    <property type="entry name" value="DBL_dom_sf"/>
</dbReference>
<keyword evidence="3" id="KW-1185">Reference proteome</keyword>
<dbReference type="Proteomes" id="UP001176940">
    <property type="component" value="Unassembled WGS sequence"/>
</dbReference>
<dbReference type="PANTHER" id="PTHR12845">
    <property type="entry name" value="GUANINE NUCLEOTIDE EXCHANGE FACTOR"/>
    <property type="match status" value="1"/>
</dbReference>
<dbReference type="EMBL" id="CAUEEQ010045994">
    <property type="protein sequence ID" value="CAJ0958559.1"/>
    <property type="molecule type" value="Genomic_DNA"/>
</dbReference>
<protein>
    <recommendedName>
        <fullName evidence="1">DH domain-containing protein</fullName>
    </recommendedName>
</protein>
<dbReference type="InterPro" id="IPR000219">
    <property type="entry name" value="DH_dom"/>
</dbReference>
<dbReference type="Gene3D" id="1.20.900.10">
    <property type="entry name" value="Dbl homology (DH) domain"/>
    <property type="match status" value="1"/>
</dbReference>
<evidence type="ECO:0000313" key="2">
    <source>
        <dbReference type="EMBL" id="CAJ0958559.1"/>
    </source>
</evidence>